<sequence length="58" mass="6134">MSSKKMFGLLPPRSSVAGIRLPAAACAITRPVAARRLGISRNTLYRKLGELGPRQAAG</sequence>
<keyword evidence="3" id="KW-1185">Reference proteome</keyword>
<dbReference type="Pfam" id="PF02954">
    <property type="entry name" value="HTH_8"/>
    <property type="match status" value="1"/>
</dbReference>
<dbReference type="AlphaFoldDB" id="A0A5C6TPB8"/>
<name>A0A5C6TPB8_9BURK</name>
<dbReference type="InterPro" id="IPR009057">
    <property type="entry name" value="Homeodomain-like_sf"/>
</dbReference>
<dbReference type="InterPro" id="IPR002197">
    <property type="entry name" value="HTH_Fis"/>
</dbReference>
<comment type="caution">
    <text evidence="2">The sequence shown here is derived from an EMBL/GenBank/DDBJ whole genome shotgun (WGS) entry which is preliminary data.</text>
</comment>
<organism evidence="2 3">
    <name type="scientific">Piscinibacter aquaticus</name>
    <dbReference type="NCBI Taxonomy" id="392597"/>
    <lineage>
        <taxon>Bacteria</taxon>
        <taxon>Pseudomonadati</taxon>
        <taxon>Pseudomonadota</taxon>
        <taxon>Betaproteobacteria</taxon>
        <taxon>Burkholderiales</taxon>
        <taxon>Sphaerotilaceae</taxon>
        <taxon>Piscinibacter</taxon>
    </lineage>
</organism>
<dbReference type="GO" id="GO:0043565">
    <property type="term" value="F:sequence-specific DNA binding"/>
    <property type="evidence" value="ECO:0007669"/>
    <property type="project" value="InterPro"/>
</dbReference>
<evidence type="ECO:0000313" key="2">
    <source>
        <dbReference type="EMBL" id="TXC62076.1"/>
    </source>
</evidence>
<reference evidence="2 3" key="1">
    <citation type="submission" date="2019-08" db="EMBL/GenBank/DDBJ databases">
        <authorList>
            <person name="Khan S.A."/>
            <person name="Jeon C.O."/>
            <person name="Jeong S.E."/>
        </authorList>
    </citation>
    <scope>NUCLEOTIDE SEQUENCE [LARGE SCALE GENOMIC DNA]</scope>
    <source>
        <strain evidence="3">IMCC1728</strain>
    </source>
</reference>
<proteinExistence type="predicted"/>
<feature type="domain" description="DNA binding HTH" evidence="1">
    <location>
        <begin position="33"/>
        <end position="50"/>
    </location>
</feature>
<dbReference type="SUPFAM" id="SSF46689">
    <property type="entry name" value="Homeodomain-like"/>
    <property type="match status" value="1"/>
</dbReference>
<accession>A0A5C6TPB8</accession>
<evidence type="ECO:0000313" key="3">
    <source>
        <dbReference type="Proteomes" id="UP000321832"/>
    </source>
</evidence>
<protein>
    <recommendedName>
        <fullName evidence="1">DNA binding HTH domain-containing protein</fullName>
    </recommendedName>
</protein>
<evidence type="ECO:0000259" key="1">
    <source>
        <dbReference type="Pfam" id="PF02954"/>
    </source>
</evidence>
<dbReference type="EMBL" id="VOPW01000003">
    <property type="protein sequence ID" value="TXC62076.1"/>
    <property type="molecule type" value="Genomic_DNA"/>
</dbReference>
<dbReference type="Gene3D" id="1.10.10.60">
    <property type="entry name" value="Homeodomain-like"/>
    <property type="match status" value="1"/>
</dbReference>
<gene>
    <name evidence="2" type="ORF">FSC37_23150</name>
</gene>
<dbReference type="Proteomes" id="UP000321832">
    <property type="component" value="Unassembled WGS sequence"/>
</dbReference>